<protein>
    <submittedName>
        <fullName evidence="1">Uncharacterized protein</fullName>
    </submittedName>
</protein>
<dbReference type="EMBL" id="HBUF01185567">
    <property type="protein sequence ID" value="CAG6656643.1"/>
    <property type="molecule type" value="Transcribed_RNA"/>
</dbReference>
<accession>A0A8D8WF61</accession>
<sequence>MLIIFSMKRREEVSLTRIRIGHTNLTHCFLMKKEPPPVCEVCTCPLTVIHILKHCRKFQSLRNPNDLYSCHSTWLDIVQSEYLSSTWLNSVLIPIQHGSIFYDPNSFLQLD</sequence>
<organism evidence="1">
    <name type="scientific">Cacopsylla melanoneura</name>
    <dbReference type="NCBI Taxonomy" id="428564"/>
    <lineage>
        <taxon>Eukaryota</taxon>
        <taxon>Metazoa</taxon>
        <taxon>Ecdysozoa</taxon>
        <taxon>Arthropoda</taxon>
        <taxon>Hexapoda</taxon>
        <taxon>Insecta</taxon>
        <taxon>Pterygota</taxon>
        <taxon>Neoptera</taxon>
        <taxon>Paraneoptera</taxon>
        <taxon>Hemiptera</taxon>
        <taxon>Sternorrhyncha</taxon>
        <taxon>Psylloidea</taxon>
        <taxon>Psyllidae</taxon>
        <taxon>Psyllinae</taxon>
        <taxon>Cacopsylla</taxon>
    </lineage>
</organism>
<proteinExistence type="predicted"/>
<dbReference type="AlphaFoldDB" id="A0A8D8WF61"/>
<evidence type="ECO:0000313" key="1">
    <source>
        <dbReference type="EMBL" id="CAG6656643.1"/>
    </source>
</evidence>
<reference evidence="1" key="1">
    <citation type="submission" date="2021-05" db="EMBL/GenBank/DDBJ databases">
        <authorList>
            <person name="Alioto T."/>
            <person name="Alioto T."/>
            <person name="Gomez Garrido J."/>
        </authorList>
    </citation>
    <scope>NUCLEOTIDE SEQUENCE</scope>
</reference>
<name>A0A8D8WF61_9HEMI</name>